<dbReference type="PANTHER" id="PTHR43130">
    <property type="entry name" value="ARAC-FAMILY TRANSCRIPTIONAL REGULATOR"/>
    <property type="match status" value="1"/>
</dbReference>
<evidence type="ECO:0000256" key="1">
    <source>
        <dbReference type="ARBA" id="ARBA00023015"/>
    </source>
</evidence>
<dbReference type="PROSITE" id="PS01124">
    <property type="entry name" value="HTH_ARAC_FAMILY_2"/>
    <property type="match status" value="1"/>
</dbReference>
<evidence type="ECO:0000313" key="5">
    <source>
        <dbReference type="Proteomes" id="UP000048984"/>
    </source>
</evidence>
<dbReference type="Gene3D" id="3.40.50.880">
    <property type="match status" value="1"/>
</dbReference>
<gene>
    <name evidence="4" type="ORF">ABB55_00960</name>
</gene>
<dbReference type="Proteomes" id="UP000048984">
    <property type="component" value="Unassembled WGS sequence"/>
</dbReference>
<dbReference type="InterPro" id="IPR018060">
    <property type="entry name" value="HTH_AraC"/>
</dbReference>
<keyword evidence="5" id="KW-1185">Reference proteome</keyword>
<dbReference type="AlphaFoldDB" id="A0A0P6W9C7"/>
<evidence type="ECO:0000313" key="4">
    <source>
        <dbReference type="EMBL" id="KPL50968.1"/>
    </source>
</evidence>
<dbReference type="STRING" id="665126.ABB55_00960"/>
<accession>A0A0P6W9C7</accession>
<dbReference type="RefSeq" id="WP_054357131.1">
    <property type="nucleotide sequence ID" value="NZ_LJYW01000001.1"/>
</dbReference>
<comment type="caution">
    <text evidence="4">The sequence shown here is derived from an EMBL/GenBank/DDBJ whole genome shotgun (WGS) entry which is preliminary data.</text>
</comment>
<dbReference type="InterPro" id="IPR052158">
    <property type="entry name" value="INH-QAR"/>
</dbReference>
<protein>
    <submittedName>
        <fullName evidence="4">AraC family transcriptional regulator</fullName>
    </submittedName>
</protein>
<evidence type="ECO:0000259" key="3">
    <source>
        <dbReference type="PROSITE" id="PS01124"/>
    </source>
</evidence>
<dbReference type="Pfam" id="PF01965">
    <property type="entry name" value="DJ-1_PfpI"/>
    <property type="match status" value="1"/>
</dbReference>
<organism evidence="4 5">
    <name type="scientific">Prosthecodimorpha hirschii</name>
    <dbReference type="NCBI Taxonomy" id="665126"/>
    <lineage>
        <taxon>Bacteria</taxon>
        <taxon>Pseudomonadati</taxon>
        <taxon>Pseudomonadota</taxon>
        <taxon>Alphaproteobacteria</taxon>
        <taxon>Hyphomicrobiales</taxon>
        <taxon>Ancalomicrobiaceae</taxon>
        <taxon>Prosthecodimorpha</taxon>
    </lineage>
</organism>
<dbReference type="SUPFAM" id="SSF52317">
    <property type="entry name" value="Class I glutamine amidotransferase-like"/>
    <property type="match status" value="1"/>
</dbReference>
<dbReference type="GO" id="GO:0043565">
    <property type="term" value="F:sequence-specific DNA binding"/>
    <property type="evidence" value="ECO:0007669"/>
    <property type="project" value="InterPro"/>
</dbReference>
<keyword evidence="1" id="KW-0805">Transcription regulation</keyword>
<dbReference type="InterPro" id="IPR002818">
    <property type="entry name" value="DJ-1/PfpI"/>
</dbReference>
<proteinExistence type="predicted"/>
<dbReference type="InterPro" id="IPR029062">
    <property type="entry name" value="Class_I_gatase-like"/>
</dbReference>
<keyword evidence="2" id="KW-0804">Transcription</keyword>
<dbReference type="Gene3D" id="1.10.10.60">
    <property type="entry name" value="Homeodomain-like"/>
    <property type="match status" value="1"/>
</dbReference>
<evidence type="ECO:0000256" key="2">
    <source>
        <dbReference type="ARBA" id="ARBA00023163"/>
    </source>
</evidence>
<dbReference type="GO" id="GO:0003700">
    <property type="term" value="F:DNA-binding transcription factor activity"/>
    <property type="evidence" value="ECO:0007669"/>
    <property type="project" value="InterPro"/>
</dbReference>
<dbReference type="Pfam" id="PF12833">
    <property type="entry name" value="HTH_18"/>
    <property type="match status" value="1"/>
</dbReference>
<dbReference type="SMART" id="SM00342">
    <property type="entry name" value="HTH_ARAC"/>
    <property type="match status" value="1"/>
</dbReference>
<feature type="domain" description="HTH araC/xylS-type" evidence="3">
    <location>
        <begin position="244"/>
        <end position="342"/>
    </location>
</feature>
<dbReference type="EMBL" id="LJYW01000001">
    <property type="protein sequence ID" value="KPL50968.1"/>
    <property type="molecule type" value="Genomic_DNA"/>
</dbReference>
<dbReference type="InterPro" id="IPR009057">
    <property type="entry name" value="Homeodomain-like_sf"/>
</dbReference>
<reference evidence="4 5" key="1">
    <citation type="submission" date="2015-09" db="EMBL/GenBank/DDBJ databases">
        <authorList>
            <person name="Jackson K.R."/>
            <person name="Lunt B.L."/>
            <person name="Fisher J.N.B."/>
            <person name="Gardner A.V."/>
            <person name="Bailey M.E."/>
            <person name="Deus L.M."/>
            <person name="Earl A.S."/>
            <person name="Gibby P.D."/>
            <person name="Hartmann K.A."/>
            <person name="Liu J.E."/>
            <person name="Manci A.M."/>
            <person name="Nielsen D.A."/>
            <person name="Solomon M.B."/>
            <person name="Breakwell D.P."/>
            <person name="Burnett S.H."/>
            <person name="Grose J.H."/>
        </authorList>
    </citation>
    <scope>NUCLEOTIDE SEQUENCE [LARGE SCALE GENOMIC DNA]</scope>
    <source>
        <strain evidence="4 5">16</strain>
    </source>
</reference>
<reference evidence="4 5" key="2">
    <citation type="submission" date="2015-10" db="EMBL/GenBank/DDBJ databases">
        <title>Draft Genome Sequence of Prosthecomicrobium hirschii ATCC 27832.</title>
        <authorList>
            <person name="Daniel J."/>
            <person name="Givan S.A."/>
            <person name="Brun Y.V."/>
            <person name="Brown P.J."/>
        </authorList>
    </citation>
    <scope>NUCLEOTIDE SEQUENCE [LARGE SCALE GENOMIC DNA]</scope>
    <source>
        <strain evidence="4 5">16</strain>
    </source>
</reference>
<dbReference type="SUPFAM" id="SSF46689">
    <property type="entry name" value="Homeodomain-like"/>
    <property type="match status" value="2"/>
</dbReference>
<dbReference type="PANTHER" id="PTHR43130:SF3">
    <property type="entry name" value="HTH-TYPE TRANSCRIPTIONAL REGULATOR RV1931C"/>
    <property type="match status" value="1"/>
</dbReference>
<sequence length="342" mass="36110">MVGAGIPAGIVPVVAVVPPRVLLLDLAGPIEVLRKANLEQEAVRFEVSYVAPAGSAGSSIGLDLAGLAPLPDRLAPGTILIVPGSTEVPLGGVRPGEDRDGAAEREIVRWLARVAGPAGRPDGGRTAGIRLVSICSGALLAARAGLLEGRDCTTHHACLDELARLAPTARVRENRLFVDDGDVLTSAGITAGIDLMLHLVARIAGPAVALSVARYLVVYLRRTGQDPQLSPWLEGRNHIHPAVHRAQDAVAAEPARDWSVASLARVAGTSPRNLSRLFNEHAGSSVTDYVNRIRLALARDLLAGSRLDMETVAERAGFGSTRQLRRAWGRVHDAPPSRMRGE</sequence>
<name>A0A0P6W9C7_9HYPH</name>